<accession>A0A811JVP7</accession>
<dbReference type="EMBL" id="CAJFDH010000001">
    <property type="protein sequence ID" value="CAD5207336.1"/>
    <property type="molecule type" value="Genomic_DNA"/>
</dbReference>
<name>A0A811JVP7_9BILA</name>
<organism evidence="2 3">
    <name type="scientific">Bursaphelenchus okinawaensis</name>
    <dbReference type="NCBI Taxonomy" id="465554"/>
    <lineage>
        <taxon>Eukaryota</taxon>
        <taxon>Metazoa</taxon>
        <taxon>Ecdysozoa</taxon>
        <taxon>Nematoda</taxon>
        <taxon>Chromadorea</taxon>
        <taxon>Rhabditida</taxon>
        <taxon>Tylenchina</taxon>
        <taxon>Tylenchomorpha</taxon>
        <taxon>Aphelenchoidea</taxon>
        <taxon>Aphelenchoididae</taxon>
        <taxon>Bursaphelenchus</taxon>
    </lineage>
</organism>
<sequence length="198" mass="23447">MMTKSLLLTVLAVVACDAVKYNGVEVYPLASYGMIDRPYRYTSLQRLLKKKDSFIEYCNTSTALYYNLNHEEGDQWLRNFCKIKGEEAACNEYFKNFKENEKRLKATIEYYQKKNKWTKDMIALMDRVQLYHNNPTIPLEGECFATNGIKYTATPKQRKVMKLTIENCDFRRQNIEPDFAKRTCFKKEDHEPWVTLLQ</sequence>
<feature type="signal peptide" evidence="1">
    <location>
        <begin position="1"/>
        <end position="18"/>
    </location>
</feature>
<feature type="chain" id="PRO_5036408223" evidence="1">
    <location>
        <begin position="19"/>
        <end position="198"/>
    </location>
</feature>
<reference evidence="2" key="1">
    <citation type="submission" date="2020-09" db="EMBL/GenBank/DDBJ databases">
        <authorList>
            <person name="Kikuchi T."/>
        </authorList>
    </citation>
    <scope>NUCLEOTIDE SEQUENCE</scope>
    <source>
        <strain evidence="2">SH1</strain>
    </source>
</reference>
<protein>
    <submittedName>
        <fullName evidence="2">Uncharacterized protein</fullName>
    </submittedName>
</protein>
<dbReference type="EMBL" id="CAJFCW020000001">
    <property type="protein sequence ID" value="CAG9085230.1"/>
    <property type="molecule type" value="Genomic_DNA"/>
</dbReference>
<dbReference type="Proteomes" id="UP000614601">
    <property type="component" value="Unassembled WGS sequence"/>
</dbReference>
<dbReference type="PROSITE" id="PS51257">
    <property type="entry name" value="PROKAR_LIPOPROTEIN"/>
    <property type="match status" value="1"/>
</dbReference>
<evidence type="ECO:0000256" key="1">
    <source>
        <dbReference type="SAM" id="SignalP"/>
    </source>
</evidence>
<proteinExistence type="predicted"/>
<dbReference type="Proteomes" id="UP000783686">
    <property type="component" value="Unassembled WGS sequence"/>
</dbReference>
<evidence type="ECO:0000313" key="2">
    <source>
        <dbReference type="EMBL" id="CAD5207336.1"/>
    </source>
</evidence>
<dbReference type="AlphaFoldDB" id="A0A811JVP7"/>
<keyword evidence="1" id="KW-0732">Signal</keyword>
<keyword evidence="3" id="KW-1185">Reference proteome</keyword>
<comment type="caution">
    <text evidence="2">The sequence shown here is derived from an EMBL/GenBank/DDBJ whole genome shotgun (WGS) entry which is preliminary data.</text>
</comment>
<evidence type="ECO:0000313" key="3">
    <source>
        <dbReference type="Proteomes" id="UP000614601"/>
    </source>
</evidence>
<gene>
    <name evidence="2" type="ORF">BOKJ2_LOCUS2020</name>
</gene>